<organism evidence="1 2">
    <name type="scientific">Polluticaenibacter yanchengensis</name>
    <dbReference type="NCBI Taxonomy" id="3014562"/>
    <lineage>
        <taxon>Bacteria</taxon>
        <taxon>Pseudomonadati</taxon>
        <taxon>Bacteroidota</taxon>
        <taxon>Chitinophagia</taxon>
        <taxon>Chitinophagales</taxon>
        <taxon>Chitinophagaceae</taxon>
        <taxon>Polluticaenibacter</taxon>
    </lineage>
</organism>
<name>A0ABT4UPK8_9BACT</name>
<dbReference type="InterPro" id="IPR025396">
    <property type="entry name" value="DUF4302"/>
</dbReference>
<dbReference type="Proteomes" id="UP001210231">
    <property type="component" value="Unassembled WGS sequence"/>
</dbReference>
<accession>A0ABT4UPK8</accession>
<protein>
    <submittedName>
        <fullName evidence="1">DUF4302 domain-containing protein</fullName>
    </submittedName>
</protein>
<dbReference type="PROSITE" id="PS51257">
    <property type="entry name" value="PROKAR_LIPOPROTEIN"/>
    <property type="match status" value="1"/>
</dbReference>
<dbReference type="EMBL" id="JAQGEF010000044">
    <property type="protein sequence ID" value="MDA3616780.1"/>
    <property type="molecule type" value="Genomic_DNA"/>
</dbReference>
<comment type="caution">
    <text evidence="1">The sequence shown here is derived from an EMBL/GenBank/DDBJ whole genome shotgun (WGS) entry which is preliminary data.</text>
</comment>
<sequence>MINVIRKLSILSLLVLMFGCKKENDRVFEEEPSERQAKVIDKLYTMLTTSENGWKVTIYPKGGKGFRHWMKLKSNDRVEMVSDFNVTSATVPKESTFRISALQTPTLIFDTYNYIHLPYDPTASISGGTTNGTGLLSDIEFFPGAGLVDSLLKDLPVSKTTLIGKYNGNYTIFEKATAAEEAAYKAGGLDKTRNNIAAFISTTPKFLYVELEGTQKIQFNYAATTKTISLSYEKDNGVVTEGPATFAHTLNSLKLSKALKYNNISFDEIFYDEATKVLYILNGSNRIVVKGTSAPILPLHYFLGSTGYMNIVAPDATTYAGWSPDFMARRAQAVTSLKNGGYNLTLKAITFGFNRTLKTLTITANIPQNTTNYNALFYLNFEKDANGIYKFSKADPYLGTNGGITETGLAPIIGNRILTDKFVIEYYSDPVLGNLGMFKSVENPDFYFTGTIN</sequence>
<proteinExistence type="predicted"/>
<evidence type="ECO:0000313" key="2">
    <source>
        <dbReference type="Proteomes" id="UP001210231"/>
    </source>
</evidence>
<gene>
    <name evidence="1" type="ORF">O3P16_18360</name>
</gene>
<reference evidence="1 2" key="1">
    <citation type="submission" date="2022-12" db="EMBL/GenBank/DDBJ databases">
        <title>Chitinophagaceae gen. sp. nov., a new member of the family Chitinophagaceae, isolated from soil in a chemical factory.</title>
        <authorList>
            <person name="Ke Z."/>
        </authorList>
    </citation>
    <scope>NUCLEOTIDE SEQUENCE [LARGE SCALE GENOMIC DNA]</scope>
    <source>
        <strain evidence="1 2">LY-5</strain>
    </source>
</reference>
<evidence type="ECO:0000313" key="1">
    <source>
        <dbReference type="EMBL" id="MDA3616780.1"/>
    </source>
</evidence>
<keyword evidence="2" id="KW-1185">Reference proteome</keyword>
<dbReference type="Pfam" id="PF14135">
    <property type="entry name" value="DUF4302"/>
    <property type="match status" value="1"/>
</dbReference>
<dbReference type="RefSeq" id="WP_407033110.1">
    <property type="nucleotide sequence ID" value="NZ_JAQGEF010000044.1"/>
</dbReference>